<dbReference type="InterPro" id="IPR011990">
    <property type="entry name" value="TPR-like_helical_dom_sf"/>
</dbReference>
<keyword evidence="2" id="KW-0653">Protein transport</keyword>
<dbReference type="InterPro" id="IPR057780">
    <property type="entry name" value="Beta-prop_Vps41"/>
</dbReference>
<dbReference type="STRING" id="1173061.A0A0J9X3A0"/>
<evidence type="ECO:0000313" key="6">
    <source>
        <dbReference type="EMBL" id="CDO51557.1"/>
    </source>
</evidence>
<dbReference type="GO" id="GO:0034058">
    <property type="term" value="P:endosomal vesicle fusion"/>
    <property type="evidence" value="ECO:0007669"/>
    <property type="project" value="TreeGrafter"/>
</dbReference>
<dbReference type="GO" id="GO:0030897">
    <property type="term" value="C:HOPS complex"/>
    <property type="evidence" value="ECO:0007669"/>
    <property type="project" value="TreeGrafter"/>
</dbReference>
<dbReference type="SUPFAM" id="SSF50978">
    <property type="entry name" value="WD40 repeat-like"/>
    <property type="match status" value="1"/>
</dbReference>
<protein>
    <submittedName>
        <fullName evidence="6">Similar to Saccharomyces cerevisiae YDR080W VPS41 Vacuolar membrane protein that is a subunit of the vacuole protein sorting (HOPS) complex</fullName>
    </submittedName>
</protein>
<organism evidence="6 7">
    <name type="scientific">Geotrichum candidum</name>
    <name type="common">Oospora lactis</name>
    <name type="synonym">Dipodascus geotrichum</name>
    <dbReference type="NCBI Taxonomy" id="1173061"/>
    <lineage>
        <taxon>Eukaryota</taxon>
        <taxon>Fungi</taxon>
        <taxon>Dikarya</taxon>
        <taxon>Ascomycota</taxon>
        <taxon>Saccharomycotina</taxon>
        <taxon>Dipodascomycetes</taxon>
        <taxon>Dipodascales</taxon>
        <taxon>Dipodascaceae</taxon>
        <taxon>Geotrichum</taxon>
    </lineage>
</organism>
<dbReference type="GO" id="GO:0016236">
    <property type="term" value="P:macroautophagy"/>
    <property type="evidence" value="ECO:0007669"/>
    <property type="project" value="TreeGrafter"/>
</dbReference>
<dbReference type="EMBL" id="CCBN010000001">
    <property type="protein sequence ID" value="CDO51557.1"/>
    <property type="molecule type" value="Genomic_DNA"/>
</dbReference>
<dbReference type="GO" id="GO:0006623">
    <property type="term" value="P:protein targeting to vacuole"/>
    <property type="evidence" value="ECO:0007669"/>
    <property type="project" value="InterPro"/>
</dbReference>
<dbReference type="InterPro" id="IPR000547">
    <property type="entry name" value="Clathrin_H-chain/VPS_repeat"/>
</dbReference>
<dbReference type="Gene3D" id="1.25.40.10">
    <property type="entry name" value="Tetratricopeptide repeat domain"/>
    <property type="match status" value="1"/>
</dbReference>
<feature type="domain" description="Vps41 beta-propeller" evidence="5">
    <location>
        <begin position="35"/>
        <end position="390"/>
    </location>
</feature>
<dbReference type="Pfam" id="PF23411">
    <property type="entry name" value="Beta-prop_Vps41"/>
    <property type="match status" value="1"/>
</dbReference>
<dbReference type="GO" id="GO:0098588">
    <property type="term" value="C:bounding membrane of organelle"/>
    <property type="evidence" value="ECO:0007669"/>
    <property type="project" value="UniProtKB-ARBA"/>
</dbReference>
<name>A0A0J9X3A0_GEOCN</name>
<dbReference type="Gene3D" id="2.130.10.10">
    <property type="entry name" value="YVTN repeat-like/Quinoprotein amine dehydrogenase"/>
    <property type="match status" value="1"/>
</dbReference>
<gene>
    <name evidence="6" type="ORF">BN980_GECA01s08205g</name>
</gene>
<sequence length="965" mass="108121">MADDMSFETEPKSALPEEQGQQQQEPPLSIIEPILKYTKVSKLPPSIFKDSISACLSTDTFLVFGAHSGVIHVTKLDFTIIRTYRAHKASVLGLSSDGTYIGSASLDGTVVVISILDKSDILVKDFKRPVHSIALDPEYSVTKSFISGGTAGEVVLTERGWLGNLADTVLDSGEDPVVSIYWIEDVIIWMNGAGLSVYGKFNKQLLLNLPIPVGGEGCRPRICVPERNRLYIGWAGKVWNLKIEISKHRRSRRESGIIGGGPSKGLLSSGASMVFSAASSLVSNSVDQTITVEAELDMNLLVAGIASFRDSIMVLSYPGLSGDSEQKNPLTPRIQLLDSTGVITYTDTSLKLEETQRLRPNDYHLLQFAETTSASKFLIISASEIVVAEERDLGNKIEWLLENGAYGEAWKFSANYGPSYDRYQIGISWVQDLLSKGNWLKALNTLSMIQNTFIDTYSEDMTLDKRIEHSIQIWNKFGWKFIDHGKYITETAELLPAISSETNDRAIYDAILIHYIDELDLKNLIQYLKKWDTKLYHFDTIKVYFEDILKQNPEEEQLRKTLISLYLQLEDYLAAATHLVYLKDPSVLELVQRQNLFHDILSKIPELLTLNLSHEDDLLLSPLPILKDTLSAAITAVVHARNSVLPQQVVDELLKRGDSMRVVVFLYLDRLTLVDPLVCKQFDDLRFELLSEFDRSKLLNFLKSATRRNAAAGDNPGTKSSLDYNRAIQICEANDYIPELVYLLEQTGKIRQALNIILTRLKDTEQAITFAKTHYQERELWDDLITYCMAHTRFLRMLTEHTVGYLTPAEIIMRIPPRTGVKDLKQLLAGAFAAQERAVCVHRGILSLVKRDTLEITNTLRKLRNGGSCIDPVSDPEAANVTRALGVGETIVVLPSGKLRTENELLAPIFHREESDSIDENNEADVFSGPEDWYARGYGSRSVGQKVKHLAYIKSKLAALLVTPI</sequence>
<keyword evidence="1" id="KW-0813">Transport</keyword>
<dbReference type="OrthoDB" id="244107at2759"/>
<dbReference type="InterPro" id="IPR036322">
    <property type="entry name" value="WD40_repeat_dom_sf"/>
</dbReference>
<dbReference type="GO" id="GO:0009267">
    <property type="term" value="P:cellular response to starvation"/>
    <property type="evidence" value="ECO:0007669"/>
    <property type="project" value="TreeGrafter"/>
</dbReference>
<feature type="region of interest" description="Disordered" evidence="4">
    <location>
        <begin position="1"/>
        <end position="26"/>
    </location>
</feature>
<dbReference type="InterPro" id="IPR045111">
    <property type="entry name" value="Vps41/Vps8"/>
</dbReference>
<keyword evidence="7" id="KW-1185">Reference proteome</keyword>
<accession>A0A0J9X3A0</accession>
<dbReference type="PANTHER" id="PTHR12616">
    <property type="entry name" value="VACUOLAR PROTEIN SORTING VPS41"/>
    <property type="match status" value="1"/>
</dbReference>
<evidence type="ECO:0000256" key="1">
    <source>
        <dbReference type="ARBA" id="ARBA00022448"/>
    </source>
</evidence>
<dbReference type="PROSITE" id="PS50236">
    <property type="entry name" value="CHCR"/>
    <property type="match status" value="1"/>
</dbReference>
<evidence type="ECO:0000256" key="3">
    <source>
        <dbReference type="PROSITE-ProRule" id="PRU01006"/>
    </source>
</evidence>
<feature type="repeat" description="CHCR" evidence="3">
    <location>
        <begin position="637"/>
        <end position="797"/>
    </location>
</feature>
<dbReference type="Proteomes" id="UP000242525">
    <property type="component" value="Unassembled WGS sequence"/>
</dbReference>
<evidence type="ECO:0000259" key="5">
    <source>
        <dbReference type="Pfam" id="PF23411"/>
    </source>
</evidence>
<proteinExistence type="predicted"/>
<evidence type="ECO:0000256" key="2">
    <source>
        <dbReference type="ARBA" id="ARBA00022927"/>
    </source>
</evidence>
<evidence type="ECO:0000313" key="7">
    <source>
        <dbReference type="Proteomes" id="UP000242525"/>
    </source>
</evidence>
<dbReference type="PANTHER" id="PTHR12616:SF1">
    <property type="entry name" value="VACUOLAR PROTEIN SORTING-ASSOCIATED PROTEIN 41 HOMOLOG"/>
    <property type="match status" value="1"/>
</dbReference>
<feature type="compositionally biased region" description="Low complexity" evidence="4">
    <location>
        <begin position="16"/>
        <end position="26"/>
    </location>
</feature>
<reference evidence="6" key="1">
    <citation type="submission" date="2014-03" db="EMBL/GenBank/DDBJ databases">
        <authorList>
            <person name="Casaregola S."/>
        </authorList>
    </citation>
    <scope>NUCLEOTIDE SEQUENCE [LARGE SCALE GENOMIC DNA]</scope>
    <source>
        <strain evidence="6">CLIB 918</strain>
    </source>
</reference>
<dbReference type="AlphaFoldDB" id="A0A0J9X3A0"/>
<dbReference type="InterPro" id="IPR015943">
    <property type="entry name" value="WD40/YVTN_repeat-like_dom_sf"/>
</dbReference>
<comment type="caution">
    <text evidence="6">The sequence shown here is derived from an EMBL/GenBank/DDBJ whole genome shotgun (WGS) entry which is preliminary data.</text>
</comment>
<dbReference type="Pfam" id="PF23556">
    <property type="entry name" value="TPR_Vps41"/>
    <property type="match status" value="1"/>
</dbReference>
<dbReference type="GO" id="GO:0005770">
    <property type="term" value="C:late endosome"/>
    <property type="evidence" value="ECO:0007669"/>
    <property type="project" value="TreeGrafter"/>
</dbReference>
<evidence type="ECO:0000256" key="4">
    <source>
        <dbReference type="SAM" id="MobiDB-lite"/>
    </source>
</evidence>